<evidence type="ECO:0000313" key="7">
    <source>
        <dbReference type="Proteomes" id="UP000237718"/>
    </source>
</evidence>
<accession>A0A2T1AEL9</accession>
<dbReference type="Gene3D" id="3.40.50.300">
    <property type="entry name" value="P-loop containing nucleotide triphosphate hydrolases"/>
    <property type="match status" value="1"/>
</dbReference>
<dbReference type="GO" id="GO:0005315">
    <property type="term" value="F:phosphate transmembrane transporter activity"/>
    <property type="evidence" value="ECO:0007669"/>
    <property type="project" value="InterPro"/>
</dbReference>
<feature type="region of interest" description="Disordered" evidence="4">
    <location>
        <begin position="1"/>
        <end position="24"/>
    </location>
</feature>
<dbReference type="AlphaFoldDB" id="A0A2T1AEL9"/>
<dbReference type="EMBL" id="PVUF01000008">
    <property type="protein sequence ID" value="PRZ46987.1"/>
    <property type="molecule type" value="Genomic_DNA"/>
</dbReference>
<dbReference type="InterPro" id="IPR027417">
    <property type="entry name" value="P-loop_NTPase"/>
</dbReference>
<protein>
    <submittedName>
        <fullName evidence="6">Phosphate transport system ATP-binding protein</fullName>
    </submittedName>
</protein>
<reference evidence="6 7" key="1">
    <citation type="submission" date="2018-03" db="EMBL/GenBank/DDBJ databases">
        <title>Genomic Encyclopedia of Archaeal and Bacterial Type Strains, Phase II (KMG-II): from individual species to whole genera.</title>
        <authorList>
            <person name="Goeker M."/>
        </authorList>
    </citation>
    <scope>NUCLEOTIDE SEQUENCE [LARGE SCALE GENOMIC DNA]</scope>
    <source>
        <strain evidence="6 7">DSM 25328</strain>
    </source>
</reference>
<dbReference type="CDD" id="cd03260">
    <property type="entry name" value="ABC_PstB_phosphate_transporter"/>
    <property type="match status" value="1"/>
</dbReference>
<dbReference type="Pfam" id="PF00005">
    <property type="entry name" value="ABC_tran"/>
    <property type="match status" value="1"/>
</dbReference>
<organism evidence="6 7">
    <name type="scientific">Tritonibacter scottomollicae</name>
    <name type="common">Epibacterium scottomollicae</name>
    <dbReference type="NCBI Taxonomy" id="483013"/>
    <lineage>
        <taxon>Bacteria</taxon>
        <taxon>Pseudomonadati</taxon>
        <taxon>Pseudomonadota</taxon>
        <taxon>Alphaproteobacteria</taxon>
        <taxon>Rhodobacterales</taxon>
        <taxon>Paracoccaceae</taxon>
        <taxon>Tritonibacter</taxon>
    </lineage>
</organism>
<evidence type="ECO:0000313" key="6">
    <source>
        <dbReference type="EMBL" id="PRZ46987.1"/>
    </source>
</evidence>
<dbReference type="Proteomes" id="UP000237718">
    <property type="component" value="Unassembled WGS sequence"/>
</dbReference>
<evidence type="ECO:0000259" key="5">
    <source>
        <dbReference type="PROSITE" id="PS50893"/>
    </source>
</evidence>
<dbReference type="GO" id="GO:0035435">
    <property type="term" value="P:phosphate ion transmembrane transport"/>
    <property type="evidence" value="ECO:0007669"/>
    <property type="project" value="InterPro"/>
</dbReference>
<dbReference type="InterPro" id="IPR005670">
    <property type="entry name" value="PstB-like"/>
</dbReference>
<dbReference type="SMART" id="SM00382">
    <property type="entry name" value="AAA"/>
    <property type="match status" value="1"/>
</dbReference>
<evidence type="ECO:0000256" key="1">
    <source>
        <dbReference type="ARBA" id="ARBA00022592"/>
    </source>
</evidence>
<keyword evidence="1" id="KW-0592">Phosphate transport</keyword>
<keyword evidence="3 6" id="KW-0067">ATP-binding</keyword>
<comment type="caution">
    <text evidence="6">The sequence shown here is derived from an EMBL/GenBank/DDBJ whole genome shotgun (WGS) entry which is preliminary data.</text>
</comment>
<proteinExistence type="predicted"/>
<keyword evidence="2" id="KW-0547">Nucleotide-binding</keyword>
<dbReference type="PANTHER" id="PTHR43423">
    <property type="entry name" value="ABC TRANSPORTER I FAMILY MEMBER 17"/>
    <property type="match status" value="1"/>
</dbReference>
<dbReference type="PANTHER" id="PTHR43423:SF1">
    <property type="entry name" value="ABC TRANSPORTER I FAMILY MEMBER 17"/>
    <property type="match status" value="1"/>
</dbReference>
<dbReference type="GO" id="GO:0016020">
    <property type="term" value="C:membrane"/>
    <property type="evidence" value="ECO:0007669"/>
    <property type="project" value="InterPro"/>
</dbReference>
<dbReference type="SUPFAM" id="SSF52540">
    <property type="entry name" value="P-loop containing nucleoside triphosphate hydrolases"/>
    <property type="match status" value="1"/>
</dbReference>
<keyword evidence="1" id="KW-0813">Transport</keyword>
<dbReference type="InterPro" id="IPR003439">
    <property type="entry name" value="ABC_transporter-like_ATP-bd"/>
</dbReference>
<feature type="domain" description="ABC transporter" evidence="5">
    <location>
        <begin position="29"/>
        <end position="272"/>
    </location>
</feature>
<dbReference type="OrthoDB" id="7842980at2"/>
<dbReference type="GO" id="GO:0005524">
    <property type="term" value="F:ATP binding"/>
    <property type="evidence" value="ECO:0007669"/>
    <property type="project" value="UniProtKB-KW"/>
</dbReference>
<evidence type="ECO:0000256" key="2">
    <source>
        <dbReference type="ARBA" id="ARBA00022741"/>
    </source>
</evidence>
<gene>
    <name evidence="6" type="ORF">CLV89_108134</name>
</gene>
<dbReference type="GO" id="GO:0016887">
    <property type="term" value="F:ATP hydrolysis activity"/>
    <property type="evidence" value="ECO:0007669"/>
    <property type="project" value="InterPro"/>
</dbReference>
<evidence type="ECO:0000256" key="4">
    <source>
        <dbReference type="SAM" id="MobiDB-lite"/>
    </source>
</evidence>
<sequence length="277" mass="30569">MFDSLPKPQHDVRQTAGEGPAGDSGPALMSLQGFSASINGQLLLRDLSFDLHQGEVLGLIGRAGAGKTALLRAMCRLLDEHRGLGITGHILLDGADIYHNACDLPTLRRQLAFISQQANPFPMSIWDNIAYGVRLNRIASTPSQVAEVVETVLRRCLLWDDVKDLLHKMPATKLPIQRQRLLCIARSLAIRPKVLLLDRPTGSIDRMELALLNRLIVDLKQDHTVVLVTASLTETAHVADRVAYLEEGRLVEIDSAEMIFTAALNQRTRDFINSTAM</sequence>
<evidence type="ECO:0000256" key="3">
    <source>
        <dbReference type="ARBA" id="ARBA00022840"/>
    </source>
</evidence>
<name>A0A2T1AEL9_TRISK</name>
<dbReference type="InterPro" id="IPR003593">
    <property type="entry name" value="AAA+_ATPase"/>
</dbReference>
<dbReference type="PROSITE" id="PS50893">
    <property type="entry name" value="ABC_TRANSPORTER_2"/>
    <property type="match status" value="1"/>
</dbReference>